<dbReference type="PANTHER" id="PTHR10871:SF1">
    <property type="entry name" value="SMALL RIBOSOMAL SUBUNIT PROTEIN US13M"/>
    <property type="match status" value="1"/>
</dbReference>
<keyword evidence="3 4" id="KW-0687">Ribonucleoprotein</keyword>
<keyword evidence="7" id="KW-1185">Reference proteome</keyword>
<dbReference type="InterPro" id="IPR018269">
    <property type="entry name" value="Ribosomal_uS13_CS"/>
</dbReference>
<organism evidence="6 7">
    <name type="scientific">Ophiocordyceps australis</name>
    <dbReference type="NCBI Taxonomy" id="1399860"/>
    <lineage>
        <taxon>Eukaryota</taxon>
        <taxon>Fungi</taxon>
        <taxon>Dikarya</taxon>
        <taxon>Ascomycota</taxon>
        <taxon>Pezizomycotina</taxon>
        <taxon>Sordariomycetes</taxon>
        <taxon>Hypocreomycetidae</taxon>
        <taxon>Hypocreales</taxon>
        <taxon>Ophiocordycipitaceae</taxon>
        <taxon>Ophiocordyceps</taxon>
    </lineage>
</organism>
<evidence type="ECO:0000256" key="2">
    <source>
        <dbReference type="ARBA" id="ARBA00022980"/>
    </source>
</evidence>
<evidence type="ECO:0000256" key="3">
    <source>
        <dbReference type="ARBA" id="ARBA00023274"/>
    </source>
</evidence>
<dbReference type="GO" id="GO:0005739">
    <property type="term" value="C:mitochondrion"/>
    <property type="evidence" value="ECO:0007669"/>
    <property type="project" value="TreeGrafter"/>
</dbReference>
<dbReference type="InterPro" id="IPR010979">
    <property type="entry name" value="Ribosomal_uS13-like_H2TH"/>
</dbReference>
<sequence length="118" mass="13356">MVFVHGINFPEHRLVKAVLESFYGIGKTGSARIMAKFCIYRVATVGSLPARTITSLTAELSQMTIGTDALKRVQDNIRRLKNINTYRGRRHALGLPVRGQRTRNQTSTSDKLNRIDRR</sequence>
<dbReference type="EMBL" id="NJET01000024">
    <property type="protein sequence ID" value="PHH64903.1"/>
    <property type="molecule type" value="Genomic_DNA"/>
</dbReference>
<dbReference type="OrthoDB" id="525520at2759"/>
<dbReference type="GO" id="GO:0003723">
    <property type="term" value="F:RNA binding"/>
    <property type="evidence" value="ECO:0007669"/>
    <property type="project" value="InterPro"/>
</dbReference>
<evidence type="ECO:0000256" key="5">
    <source>
        <dbReference type="SAM" id="MobiDB-lite"/>
    </source>
</evidence>
<reference evidence="6 7" key="1">
    <citation type="submission" date="2017-06" db="EMBL/GenBank/DDBJ databases">
        <title>Ant-infecting Ophiocordyceps genomes reveal a high diversity of potential behavioral manipulation genes and a possible major role for enterotoxins.</title>
        <authorList>
            <person name="De Bekker C."/>
            <person name="Evans H.C."/>
            <person name="Brachmann A."/>
            <person name="Hughes D.P."/>
        </authorList>
    </citation>
    <scope>NUCLEOTIDE SEQUENCE [LARGE SCALE GENOMIC DNA]</scope>
    <source>
        <strain evidence="6 7">Map64</strain>
    </source>
</reference>
<protein>
    <recommendedName>
        <fullName evidence="8">30S ribosomal protein S13</fullName>
    </recommendedName>
</protein>
<dbReference type="Gene3D" id="1.10.8.50">
    <property type="match status" value="1"/>
</dbReference>
<dbReference type="AlphaFoldDB" id="A0A2C5YBB1"/>
<dbReference type="Proteomes" id="UP000226192">
    <property type="component" value="Unassembled WGS sequence"/>
</dbReference>
<evidence type="ECO:0000313" key="7">
    <source>
        <dbReference type="Proteomes" id="UP000226192"/>
    </source>
</evidence>
<comment type="caution">
    <text evidence="6">The sequence shown here is derived from an EMBL/GenBank/DDBJ whole genome shotgun (WGS) entry which is preliminary data.</text>
</comment>
<dbReference type="GO" id="GO:0003735">
    <property type="term" value="F:structural constituent of ribosome"/>
    <property type="evidence" value="ECO:0007669"/>
    <property type="project" value="InterPro"/>
</dbReference>
<dbReference type="InterPro" id="IPR001892">
    <property type="entry name" value="Ribosomal_uS13"/>
</dbReference>
<dbReference type="Pfam" id="PF00416">
    <property type="entry name" value="Ribosomal_S13"/>
    <property type="match status" value="1"/>
</dbReference>
<gene>
    <name evidence="6" type="ORF">CDD81_3760</name>
</gene>
<dbReference type="PIRSF" id="PIRSF002134">
    <property type="entry name" value="Ribosomal_S13"/>
    <property type="match status" value="1"/>
</dbReference>
<evidence type="ECO:0000313" key="6">
    <source>
        <dbReference type="EMBL" id="PHH64903.1"/>
    </source>
</evidence>
<dbReference type="PANTHER" id="PTHR10871">
    <property type="entry name" value="30S RIBOSOMAL PROTEIN S13/40S RIBOSOMAL PROTEIN S18"/>
    <property type="match status" value="1"/>
</dbReference>
<dbReference type="PROSITE" id="PS50159">
    <property type="entry name" value="RIBOSOMAL_S13_2"/>
    <property type="match status" value="1"/>
</dbReference>
<proteinExistence type="inferred from homology"/>
<dbReference type="PROSITE" id="PS00646">
    <property type="entry name" value="RIBOSOMAL_S13_1"/>
    <property type="match status" value="1"/>
</dbReference>
<dbReference type="SUPFAM" id="SSF46946">
    <property type="entry name" value="S13-like H2TH domain"/>
    <property type="match status" value="1"/>
</dbReference>
<dbReference type="GO" id="GO:0006412">
    <property type="term" value="P:translation"/>
    <property type="evidence" value="ECO:0007669"/>
    <property type="project" value="InterPro"/>
</dbReference>
<feature type="region of interest" description="Disordered" evidence="5">
    <location>
        <begin position="94"/>
        <end position="118"/>
    </location>
</feature>
<comment type="similarity">
    <text evidence="1 4">Belongs to the universal ribosomal protein uS13 family.</text>
</comment>
<name>A0A2C5YBB1_9HYPO</name>
<dbReference type="GO" id="GO:0015935">
    <property type="term" value="C:small ribosomal subunit"/>
    <property type="evidence" value="ECO:0007669"/>
    <property type="project" value="TreeGrafter"/>
</dbReference>
<dbReference type="Gene3D" id="4.10.910.10">
    <property type="entry name" value="30s ribosomal protein s13, domain 2"/>
    <property type="match status" value="1"/>
</dbReference>
<evidence type="ECO:0000256" key="1">
    <source>
        <dbReference type="ARBA" id="ARBA00008080"/>
    </source>
</evidence>
<keyword evidence="2 4" id="KW-0689">Ribosomal protein</keyword>
<dbReference type="STRING" id="1399860.A0A2C5YBB1"/>
<dbReference type="InterPro" id="IPR027437">
    <property type="entry name" value="Rbsml_uS13_C"/>
</dbReference>
<evidence type="ECO:0008006" key="8">
    <source>
        <dbReference type="Google" id="ProtNLM"/>
    </source>
</evidence>
<accession>A0A2C5YBB1</accession>
<evidence type="ECO:0000256" key="4">
    <source>
        <dbReference type="RuleBase" id="RU003830"/>
    </source>
</evidence>